<feature type="chain" id="PRO_5010980687" evidence="1">
    <location>
        <begin position="27"/>
        <end position="100"/>
    </location>
</feature>
<dbReference type="CTD" id="20208430"/>
<sequence length="100" mass="11677">MKMQMMMQLLLLVVVVLLVVVQMSFAVECGCENEIKIRKKWLTSMTEKENERTITMNTGKGKHVIHASIRWWYWTRGKALAVKPGNHLFVDVLVKFEKVK</sequence>
<feature type="signal peptide" evidence="1">
    <location>
        <begin position="1"/>
        <end position="26"/>
    </location>
</feature>
<reference evidence="4" key="1">
    <citation type="submission" date="2012-12" db="EMBL/GenBank/DDBJ databases">
        <authorList>
            <person name="Hellsten U."/>
            <person name="Grimwood J."/>
            <person name="Chapman J.A."/>
            <person name="Shapiro H."/>
            <person name="Aerts A."/>
            <person name="Otillar R.P."/>
            <person name="Terry A.Y."/>
            <person name="Boore J.L."/>
            <person name="Simakov O."/>
            <person name="Marletaz F."/>
            <person name="Cho S.-J."/>
            <person name="Edsinger-Gonzales E."/>
            <person name="Havlak P."/>
            <person name="Kuo D.-H."/>
            <person name="Larsson T."/>
            <person name="Lv J."/>
            <person name="Arendt D."/>
            <person name="Savage R."/>
            <person name="Osoegawa K."/>
            <person name="de Jong P."/>
            <person name="Lindberg D.R."/>
            <person name="Seaver E.C."/>
            <person name="Weisblat D.A."/>
            <person name="Putnam N.H."/>
            <person name="Grigoriev I.V."/>
            <person name="Rokhsar D.S."/>
        </authorList>
    </citation>
    <scope>NUCLEOTIDE SEQUENCE</scope>
</reference>
<organism evidence="3 4">
    <name type="scientific">Helobdella robusta</name>
    <name type="common">Californian leech</name>
    <dbReference type="NCBI Taxonomy" id="6412"/>
    <lineage>
        <taxon>Eukaryota</taxon>
        <taxon>Metazoa</taxon>
        <taxon>Spiralia</taxon>
        <taxon>Lophotrochozoa</taxon>
        <taxon>Annelida</taxon>
        <taxon>Clitellata</taxon>
        <taxon>Hirudinea</taxon>
        <taxon>Rhynchobdellida</taxon>
        <taxon>Glossiphoniidae</taxon>
        <taxon>Helobdella</taxon>
    </lineage>
</organism>
<reference evidence="3" key="3">
    <citation type="submission" date="2015-06" db="UniProtKB">
        <authorList>
            <consortium name="EnsemblMetazoa"/>
        </authorList>
    </citation>
    <scope>IDENTIFICATION</scope>
</reference>
<evidence type="ECO:0000313" key="2">
    <source>
        <dbReference type="EMBL" id="ESN91142.1"/>
    </source>
</evidence>
<accession>T1FHY1</accession>
<keyword evidence="1" id="KW-0732">Signal</keyword>
<dbReference type="RefSeq" id="XP_009030769.1">
    <property type="nucleotide sequence ID" value="XM_009032521.1"/>
</dbReference>
<dbReference type="Proteomes" id="UP000015101">
    <property type="component" value="Unassembled WGS sequence"/>
</dbReference>
<dbReference type="HOGENOM" id="CLU_2309038_0_0_1"/>
<name>T1FHY1_HELRO</name>
<protein>
    <submittedName>
        <fullName evidence="2 3">Uncharacterized protein</fullName>
    </submittedName>
</protein>
<dbReference type="EMBL" id="KB097717">
    <property type="protein sequence ID" value="ESN91142.1"/>
    <property type="molecule type" value="Genomic_DNA"/>
</dbReference>
<evidence type="ECO:0000256" key="1">
    <source>
        <dbReference type="SAM" id="SignalP"/>
    </source>
</evidence>
<dbReference type="KEGG" id="hro:HELRODRAFT_182217"/>
<gene>
    <name evidence="3" type="primary">20208430</name>
    <name evidence="2" type="ORF">HELRODRAFT_182217</name>
</gene>
<reference evidence="2 4" key="2">
    <citation type="journal article" date="2013" name="Nature">
        <title>Insights into bilaterian evolution from three spiralian genomes.</title>
        <authorList>
            <person name="Simakov O."/>
            <person name="Marletaz F."/>
            <person name="Cho S.J."/>
            <person name="Edsinger-Gonzales E."/>
            <person name="Havlak P."/>
            <person name="Hellsten U."/>
            <person name="Kuo D.H."/>
            <person name="Larsson T."/>
            <person name="Lv J."/>
            <person name="Arendt D."/>
            <person name="Savage R."/>
            <person name="Osoegawa K."/>
            <person name="de Jong P."/>
            <person name="Grimwood J."/>
            <person name="Chapman J.A."/>
            <person name="Shapiro H."/>
            <person name="Aerts A."/>
            <person name="Otillar R.P."/>
            <person name="Terry A.Y."/>
            <person name="Boore J.L."/>
            <person name="Grigoriev I.V."/>
            <person name="Lindberg D.R."/>
            <person name="Seaver E.C."/>
            <person name="Weisblat D.A."/>
            <person name="Putnam N.H."/>
            <person name="Rokhsar D.S."/>
        </authorList>
    </citation>
    <scope>NUCLEOTIDE SEQUENCE</scope>
</reference>
<evidence type="ECO:0000313" key="3">
    <source>
        <dbReference type="EnsemblMetazoa" id="HelroP182217"/>
    </source>
</evidence>
<dbReference type="EnsemblMetazoa" id="HelroT182217">
    <property type="protein sequence ID" value="HelroP182217"/>
    <property type="gene ID" value="HelroG182217"/>
</dbReference>
<proteinExistence type="predicted"/>
<evidence type="ECO:0000313" key="4">
    <source>
        <dbReference type="Proteomes" id="UP000015101"/>
    </source>
</evidence>
<dbReference type="InParanoid" id="T1FHY1"/>
<dbReference type="GeneID" id="20208430"/>
<dbReference type="AlphaFoldDB" id="T1FHY1"/>
<keyword evidence="4" id="KW-1185">Reference proteome</keyword>
<dbReference type="EMBL" id="AMQM01008044">
    <property type="status" value="NOT_ANNOTATED_CDS"/>
    <property type="molecule type" value="Genomic_DNA"/>
</dbReference>